<dbReference type="CDD" id="cd01647">
    <property type="entry name" value="RT_LTR"/>
    <property type="match status" value="1"/>
</dbReference>
<evidence type="ECO:0000313" key="3">
    <source>
        <dbReference type="Proteomes" id="UP001187531"/>
    </source>
</evidence>
<dbReference type="AlphaFoldDB" id="A0AA88HJY1"/>
<dbReference type="GO" id="GO:0071897">
    <property type="term" value="P:DNA biosynthetic process"/>
    <property type="evidence" value="ECO:0007669"/>
    <property type="project" value="UniProtKB-ARBA"/>
</dbReference>
<dbReference type="PANTHER" id="PTHR24559:SF454">
    <property type="entry name" value="RIBONUCLEASE H"/>
    <property type="match status" value="1"/>
</dbReference>
<evidence type="ECO:0000313" key="2">
    <source>
        <dbReference type="EMBL" id="KAK2708951.1"/>
    </source>
</evidence>
<keyword evidence="3" id="KW-1185">Reference proteome</keyword>
<dbReference type="Pfam" id="PF00078">
    <property type="entry name" value="RVT_1"/>
    <property type="match status" value="1"/>
</dbReference>
<dbReference type="Gene3D" id="3.30.70.270">
    <property type="match status" value="1"/>
</dbReference>
<dbReference type="EMBL" id="JAVRJZ010000018">
    <property type="protein sequence ID" value="KAK2708951.1"/>
    <property type="molecule type" value="Genomic_DNA"/>
</dbReference>
<feature type="domain" description="Reverse transcriptase" evidence="1">
    <location>
        <begin position="61"/>
        <end position="201"/>
    </location>
</feature>
<proteinExistence type="predicted"/>
<comment type="caution">
    <text evidence="2">The sequence shown here is derived from an EMBL/GenBank/DDBJ whole genome shotgun (WGS) entry which is preliminary data.</text>
</comment>
<sequence length="220" mass="25490">MPEARKKYRVLHINLLRRSERRRLEISMTAVDRNLNSIVLYSHHSRKADASLRFCLSFHGLNTISRFDTYPLPRIDELLKRVGSKKILGILDLVRGCWQIKLEKGGRGKMIFQTSSGLYQFLLMPFGLHGAHVTFQSRMDKVLEPCEAFARAYMNDIVIFSDSWEEHLVHDKRTLESIEDAGLRIHPRNIKLAQNEFRYLGKCTGIEEIAPLKIKVQAVQ</sequence>
<evidence type="ECO:0000259" key="1">
    <source>
        <dbReference type="Pfam" id="PF00078"/>
    </source>
</evidence>
<dbReference type="PANTHER" id="PTHR24559">
    <property type="entry name" value="TRANSPOSON TY3-I GAG-POL POLYPROTEIN"/>
    <property type="match status" value="1"/>
</dbReference>
<gene>
    <name evidence="2" type="ORF">QYM36_014542</name>
</gene>
<protein>
    <recommendedName>
        <fullName evidence="1">Reverse transcriptase domain-containing protein</fullName>
    </recommendedName>
</protein>
<dbReference type="SUPFAM" id="SSF56672">
    <property type="entry name" value="DNA/RNA polymerases"/>
    <property type="match status" value="1"/>
</dbReference>
<dbReference type="InterPro" id="IPR053134">
    <property type="entry name" value="RNA-dir_DNA_polymerase"/>
</dbReference>
<dbReference type="InterPro" id="IPR000477">
    <property type="entry name" value="RT_dom"/>
</dbReference>
<reference evidence="2" key="1">
    <citation type="submission" date="2023-07" db="EMBL/GenBank/DDBJ databases">
        <title>Chromosome-level genome assembly of Artemia franciscana.</title>
        <authorList>
            <person name="Jo E."/>
        </authorList>
    </citation>
    <scope>NUCLEOTIDE SEQUENCE</scope>
    <source>
        <tissue evidence="2">Whole body</tissue>
    </source>
</reference>
<name>A0AA88HJY1_ARTSF</name>
<organism evidence="2 3">
    <name type="scientific">Artemia franciscana</name>
    <name type="common">Brine shrimp</name>
    <name type="synonym">Artemia sanfranciscana</name>
    <dbReference type="NCBI Taxonomy" id="6661"/>
    <lineage>
        <taxon>Eukaryota</taxon>
        <taxon>Metazoa</taxon>
        <taxon>Ecdysozoa</taxon>
        <taxon>Arthropoda</taxon>
        <taxon>Crustacea</taxon>
        <taxon>Branchiopoda</taxon>
        <taxon>Anostraca</taxon>
        <taxon>Artemiidae</taxon>
        <taxon>Artemia</taxon>
    </lineage>
</organism>
<dbReference type="InterPro" id="IPR043128">
    <property type="entry name" value="Rev_trsase/Diguanyl_cyclase"/>
</dbReference>
<dbReference type="Proteomes" id="UP001187531">
    <property type="component" value="Unassembled WGS sequence"/>
</dbReference>
<accession>A0AA88HJY1</accession>
<dbReference type="Gene3D" id="3.10.10.10">
    <property type="entry name" value="HIV Type 1 Reverse Transcriptase, subunit A, domain 1"/>
    <property type="match status" value="1"/>
</dbReference>
<dbReference type="InterPro" id="IPR043502">
    <property type="entry name" value="DNA/RNA_pol_sf"/>
</dbReference>